<dbReference type="Pfam" id="PF11051">
    <property type="entry name" value="Mannosyl_trans3"/>
    <property type="match status" value="1"/>
</dbReference>
<keyword evidence="5" id="KW-0812">Transmembrane</keyword>
<evidence type="ECO:0000256" key="1">
    <source>
        <dbReference type="ARBA" id="ARBA00004606"/>
    </source>
</evidence>
<dbReference type="Proteomes" id="UP000602510">
    <property type="component" value="Unassembled WGS sequence"/>
</dbReference>
<keyword evidence="11" id="KW-1185">Reference proteome</keyword>
<evidence type="ECO:0000256" key="7">
    <source>
        <dbReference type="ARBA" id="ARBA00022989"/>
    </source>
</evidence>
<evidence type="ECO:0000256" key="5">
    <source>
        <dbReference type="ARBA" id="ARBA00022692"/>
    </source>
</evidence>
<comment type="subcellular location">
    <subcellularLocation>
        <location evidence="1">Membrane</location>
        <topology evidence="1">Single-pass type II membrane protein</topology>
    </subcellularLocation>
</comment>
<evidence type="ECO:0000313" key="10">
    <source>
        <dbReference type="EMBL" id="KAF4045717.1"/>
    </source>
</evidence>
<evidence type="ECO:0000256" key="9">
    <source>
        <dbReference type="ARBA" id="ARBA00023180"/>
    </source>
</evidence>
<dbReference type="GO" id="GO:0000033">
    <property type="term" value="F:alpha-1,3-mannosyltransferase activity"/>
    <property type="evidence" value="ECO:0007669"/>
    <property type="project" value="TreeGrafter"/>
</dbReference>
<keyword evidence="9" id="KW-0325">Glycoprotein</keyword>
<accession>A0A833SCI1</accession>
<evidence type="ECO:0000256" key="4">
    <source>
        <dbReference type="ARBA" id="ARBA00022679"/>
    </source>
</evidence>
<sequence>MQLAQTLNHNVQNTSQPRAVIPVYEPIAKLEASLWKCRTRSRYEALSDITTSVSWMLLRLSKKTHQRKVFCENMEACHSKFRSFDIKAISVVFSKLEEIMMADTDTGFFVSPAILWESEKYKATGTLLMNDRIAHEIYFMAERAVGSGNIFCQHRYMSSFYPALFRSISTLEREKATLPNPAPAKLKFEPSDHLLNNHSWNLRTGHQDSPIMFWNKKKKQRATPILGSFKSLSDIGPPPSYGDKELPQSWWRLSILSRISCRYGLSRIRREELDTLRRCGSGFPHQTSERERCAVVLPEQRLSLAFQAGTSTGVLHEGSNG</sequence>
<dbReference type="GO" id="GO:0016020">
    <property type="term" value="C:membrane"/>
    <property type="evidence" value="ECO:0007669"/>
    <property type="project" value="UniProtKB-SubCell"/>
</dbReference>
<gene>
    <name evidence="10" type="ORF">GN244_ATG01888</name>
</gene>
<reference evidence="10" key="1">
    <citation type="submission" date="2020-04" db="EMBL/GenBank/DDBJ databases">
        <title>Hybrid Assembly of Korean Phytophthora infestans isolates.</title>
        <authorList>
            <person name="Prokchorchik M."/>
            <person name="Lee Y."/>
            <person name="Seo J."/>
            <person name="Cho J.-H."/>
            <person name="Park Y.-E."/>
            <person name="Jang D.-C."/>
            <person name="Im J.-S."/>
            <person name="Choi J.-G."/>
            <person name="Park H.-J."/>
            <person name="Lee G.-B."/>
            <person name="Lee Y.-G."/>
            <person name="Hong S.-Y."/>
            <person name="Cho K."/>
            <person name="Sohn K.H."/>
        </authorList>
    </citation>
    <scope>NUCLEOTIDE SEQUENCE</scope>
    <source>
        <strain evidence="10">KR_1_A1</strain>
    </source>
</reference>
<dbReference type="PANTHER" id="PTHR31392">
    <property type="entry name" value="ALPHA-1,3-MANNOSYLTRANSFERASE MNN1-RELATED"/>
    <property type="match status" value="1"/>
</dbReference>
<evidence type="ECO:0000256" key="2">
    <source>
        <dbReference type="ARBA" id="ARBA00009105"/>
    </source>
</evidence>
<dbReference type="EMBL" id="WSZM01000041">
    <property type="protein sequence ID" value="KAF4045717.1"/>
    <property type="molecule type" value="Genomic_DNA"/>
</dbReference>
<proteinExistence type="inferred from homology"/>
<organism evidence="10 11">
    <name type="scientific">Phytophthora infestans</name>
    <name type="common">Potato late blight agent</name>
    <name type="synonym">Botrytis infestans</name>
    <dbReference type="NCBI Taxonomy" id="4787"/>
    <lineage>
        <taxon>Eukaryota</taxon>
        <taxon>Sar</taxon>
        <taxon>Stramenopiles</taxon>
        <taxon>Oomycota</taxon>
        <taxon>Peronosporomycetes</taxon>
        <taxon>Peronosporales</taxon>
        <taxon>Peronosporaceae</taxon>
        <taxon>Phytophthora</taxon>
    </lineage>
</organism>
<name>A0A833SCI1_PHYIN</name>
<protein>
    <submittedName>
        <fullName evidence="10">Putative Mannosyltransferase</fullName>
    </submittedName>
</protein>
<comment type="caution">
    <text evidence="10">The sequence shown here is derived from an EMBL/GenBank/DDBJ whole genome shotgun (WGS) entry which is preliminary data.</text>
</comment>
<keyword evidence="8" id="KW-0472">Membrane</keyword>
<evidence type="ECO:0000256" key="8">
    <source>
        <dbReference type="ARBA" id="ARBA00023136"/>
    </source>
</evidence>
<keyword evidence="6" id="KW-0735">Signal-anchor</keyword>
<keyword evidence="3 10" id="KW-0328">Glycosyltransferase</keyword>
<keyword evidence="4 10" id="KW-0808">Transferase</keyword>
<dbReference type="PANTHER" id="PTHR31392:SF1">
    <property type="entry name" value="ALPHA-1,3-MANNOSYLTRANSFERASE MNN1-RELATED"/>
    <property type="match status" value="1"/>
</dbReference>
<dbReference type="InterPro" id="IPR022751">
    <property type="entry name" value="Alpha_mannosyltransferase"/>
</dbReference>
<dbReference type="GO" id="GO:0005794">
    <property type="term" value="C:Golgi apparatus"/>
    <property type="evidence" value="ECO:0007669"/>
    <property type="project" value="TreeGrafter"/>
</dbReference>
<evidence type="ECO:0000313" key="11">
    <source>
        <dbReference type="Proteomes" id="UP000602510"/>
    </source>
</evidence>
<dbReference type="GO" id="GO:0006493">
    <property type="term" value="P:protein O-linked glycosylation"/>
    <property type="evidence" value="ECO:0007669"/>
    <property type="project" value="TreeGrafter"/>
</dbReference>
<dbReference type="AlphaFoldDB" id="A0A833SCI1"/>
<comment type="similarity">
    <text evidence="2">Belongs to the MNN1/MNT family.</text>
</comment>
<evidence type="ECO:0000256" key="6">
    <source>
        <dbReference type="ARBA" id="ARBA00022968"/>
    </source>
</evidence>
<keyword evidence="7" id="KW-1133">Transmembrane helix</keyword>
<evidence type="ECO:0000256" key="3">
    <source>
        <dbReference type="ARBA" id="ARBA00022676"/>
    </source>
</evidence>